<evidence type="ECO:0000313" key="2">
    <source>
        <dbReference type="EMBL" id="JAD91330.1"/>
    </source>
</evidence>
<feature type="compositionally biased region" description="Basic and acidic residues" evidence="1">
    <location>
        <begin position="30"/>
        <end position="45"/>
    </location>
</feature>
<reference evidence="2" key="2">
    <citation type="journal article" date="2015" name="Data Brief">
        <title>Shoot transcriptome of the giant reed, Arundo donax.</title>
        <authorList>
            <person name="Barrero R.A."/>
            <person name="Guerrero F.D."/>
            <person name="Moolhuijzen P."/>
            <person name="Goolsby J.A."/>
            <person name="Tidwell J."/>
            <person name="Bellgard S.E."/>
            <person name="Bellgard M.I."/>
        </authorList>
    </citation>
    <scope>NUCLEOTIDE SEQUENCE</scope>
    <source>
        <tissue evidence="2">Shoot tissue taken approximately 20 cm above the soil surface</tissue>
    </source>
</reference>
<feature type="region of interest" description="Disordered" evidence="1">
    <location>
        <begin position="17"/>
        <end position="45"/>
    </location>
</feature>
<protein>
    <submittedName>
        <fullName evidence="2">Uncharacterized protein</fullName>
    </submittedName>
</protein>
<proteinExistence type="predicted"/>
<name>A0A0A9E079_ARUDO</name>
<sequence length="45" mass="5187">MPLCDDSPIARVSLQQYSTEPPTPNQQQDSGHHQSTEHRGKERWI</sequence>
<dbReference type="EMBL" id="GBRH01206565">
    <property type="protein sequence ID" value="JAD91330.1"/>
    <property type="molecule type" value="Transcribed_RNA"/>
</dbReference>
<feature type="compositionally biased region" description="Polar residues" evidence="1">
    <location>
        <begin position="17"/>
        <end position="29"/>
    </location>
</feature>
<organism evidence="2">
    <name type="scientific">Arundo donax</name>
    <name type="common">Giant reed</name>
    <name type="synonym">Donax arundinaceus</name>
    <dbReference type="NCBI Taxonomy" id="35708"/>
    <lineage>
        <taxon>Eukaryota</taxon>
        <taxon>Viridiplantae</taxon>
        <taxon>Streptophyta</taxon>
        <taxon>Embryophyta</taxon>
        <taxon>Tracheophyta</taxon>
        <taxon>Spermatophyta</taxon>
        <taxon>Magnoliopsida</taxon>
        <taxon>Liliopsida</taxon>
        <taxon>Poales</taxon>
        <taxon>Poaceae</taxon>
        <taxon>PACMAD clade</taxon>
        <taxon>Arundinoideae</taxon>
        <taxon>Arundineae</taxon>
        <taxon>Arundo</taxon>
    </lineage>
</organism>
<reference evidence="2" key="1">
    <citation type="submission" date="2014-09" db="EMBL/GenBank/DDBJ databases">
        <authorList>
            <person name="Magalhaes I.L.F."/>
            <person name="Oliveira U."/>
            <person name="Santos F.R."/>
            <person name="Vidigal T.H.D.A."/>
            <person name="Brescovit A.D."/>
            <person name="Santos A.J."/>
        </authorList>
    </citation>
    <scope>NUCLEOTIDE SEQUENCE</scope>
    <source>
        <tissue evidence="2">Shoot tissue taken approximately 20 cm above the soil surface</tissue>
    </source>
</reference>
<evidence type="ECO:0000256" key="1">
    <source>
        <dbReference type="SAM" id="MobiDB-lite"/>
    </source>
</evidence>
<accession>A0A0A9E079</accession>
<dbReference type="AlphaFoldDB" id="A0A0A9E079"/>